<dbReference type="Pfam" id="PF05977">
    <property type="entry name" value="MFS_3"/>
    <property type="match status" value="1"/>
</dbReference>
<evidence type="ECO:0000313" key="10">
    <source>
        <dbReference type="Proteomes" id="UP000730482"/>
    </source>
</evidence>
<evidence type="ECO:0000259" key="8">
    <source>
        <dbReference type="PROSITE" id="PS50850"/>
    </source>
</evidence>
<evidence type="ECO:0000313" key="9">
    <source>
        <dbReference type="EMBL" id="MBS2554637.1"/>
    </source>
</evidence>
<feature type="transmembrane region" description="Helical" evidence="7">
    <location>
        <begin position="12"/>
        <end position="29"/>
    </location>
</feature>
<dbReference type="InterPro" id="IPR036259">
    <property type="entry name" value="MFS_trans_sf"/>
</dbReference>
<dbReference type="SUPFAM" id="SSF103473">
    <property type="entry name" value="MFS general substrate transporter"/>
    <property type="match status" value="1"/>
</dbReference>
<comment type="subcellular location">
    <subcellularLocation>
        <location evidence="1">Cell membrane</location>
        <topology evidence="1">Multi-pass membrane protein</topology>
    </subcellularLocation>
</comment>
<feature type="transmembrane region" description="Helical" evidence="7">
    <location>
        <begin position="282"/>
        <end position="303"/>
    </location>
</feature>
<feature type="transmembrane region" description="Helical" evidence="7">
    <location>
        <begin position="309"/>
        <end position="332"/>
    </location>
</feature>
<keyword evidence="4 7" id="KW-0812">Transmembrane</keyword>
<evidence type="ECO:0000256" key="1">
    <source>
        <dbReference type="ARBA" id="ARBA00004651"/>
    </source>
</evidence>
<evidence type="ECO:0000256" key="4">
    <source>
        <dbReference type="ARBA" id="ARBA00022692"/>
    </source>
</evidence>
<dbReference type="InterPro" id="IPR020846">
    <property type="entry name" value="MFS_dom"/>
</dbReference>
<feature type="transmembrane region" description="Helical" evidence="7">
    <location>
        <begin position="372"/>
        <end position="395"/>
    </location>
</feature>
<accession>A0ABS5L8E1</accession>
<proteinExistence type="predicted"/>
<keyword evidence="10" id="KW-1185">Reference proteome</keyword>
<organism evidence="9 10">
    <name type="scientific">Catenulispora pinistramenti</name>
    <dbReference type="NCBI Taxonomy" id="2705254"/>
    <lineage>
        <taxon>Bacteria</taxon>
        <taxon>Bacillati</taxon>
        <taxon>Actinomycetota</taxon>
        <taxon>Actinomycetes</taxon>
        <taxon>Catenulisporales</taxon>
        <taxon>Catenulisporaceae</taxon>
        <taxon>Catenulispora</taxon>
    </lineage>
</organism>
<evidence type="ECO:0000256" key="6">
    <source>
        <dbReference type="ARBA" id="ARBA00023136"/>
    </source>
</evidence>
<evidence type="ECO:0000256" key="3">
    <source>
        <dbReference type="ARBA" id="ARBA00022475"/>
    </source>
</evidence>
<feature type="transmembrane region" description="Helical" evidence="7">
    <location>
        <begin position="344"/>
        <end position="366"/>
    </location>
</feature>
<evidence type="ECO:0000256" key="2">
    <source>
        <dbReference type="ARBA" id="ARBA00022448"/>
    </source>
</evidence>
<protein>
    <submittedName>
        <fullName evidence="9">MFS transporter</fullName>
    </submittedName>
</protein>
<dbReference type="RefSeq" id="WP_212022263.1">
    <property type="nucleotide sequence ID" value="NZ_JAAFYZ010000422.1"/>
</dbReference>
<feature type="transmembrane region" description="Helical" evidence="7">
    <location>
        <begin position="172"/>
        <end position="191"/>
    </location>
</feature>
<evidence type="ECO:0000256" key="5">
    <source>
        <dbReference type="ARBA" id="ARBA00022989"/>
    </source>
</evidence>
<dbReference type="PROSITE" id="PS50850">
    <property type="entry name" value="MFS"/>
    <property type="match status" value="1"/>
</dbReference>
<gene>
    <name evidence="9" type="ORF">KGQ19_48065</name>
</gene>
<keyword evidence="3" id="KW-1003">Cell membrane</keyword>
<feature type="transmembrane region" description="Helical" evidence="7">
    <location>
        <begin position="79"/>
        <end position="99"/>
    </location>
</feature>
<dbReference type="Proteomes" id="UP000730482">
    <property type="component" value="Unassembled WGS sequence"/>
</dbReference>
<feature type="transmembrane region" description="Helical" evidence="7">
    <location>
        <begin position="49"/>
        <end position="67"/>
    </location>
</feature>
<dbReference type="EMBL" id="JAAFYZ010000422">
    <property type="protein sequence ID" value="MBS2554637.1"/>
    <property type="molecule type" value="Genomic_DNA"/>
</dbReference>
<reference evidence="9 10" key="1">
    <citation type="submission" date="2020-02" db="EMBL/GenBank/DDBJ databases">
        <title>Acidophilic actinobacteria isolated from forest soil.</title>
        <authorList>
            <person name="Golinska P."/>
        </authorList>
    </citation>
    <scope>NUCLEOTIDE SEQUENCE [LARGE SCALE GENOMIC DNA]</scope>
    <source>
        <strain evidence="9 10">NL8</strain>
    </source>
</reference>
<feature type="transmembrane region" description="Helical" evidence="7">
    <location>
        <begin position="222"/>
        <end position="241"/>
    </location>
</feature>
<dbReference type="CDD" id="cd06173">
    <property type="entry name" value="MFS_MefA_like"/>
    <property type="match status" value="1"/>
</dbReference>
<dbReference type="Gene3D" id="1.20.1250.20">
    <property type="entry name" value="MFS general substrate transporter like domains"/>
    <property type="match status" value="1"/>
</dbReference>
<keyword evidence="6 7" id="KW-0472">Membrane</keyword>
<dbReference type="InterPro" id="IPR010290">
    <property type="entry name" value="TM_effector"/>
</dbReference>
<evidence type="ECO:0000256" key="7">
    <source>
        <dbReference type="SAM" id="Phobius"/>
    </source>
</evidence>
<name>A0ABS5L8E1_9ACTN</name>
<dbReference type="PANTHER" id="PTHR23513:SF11">
    <property type="entry name" value="STAPHYLOFERRIN A TRANSPORTER"/>
    <property type="match status" value="1"/>
</dbReference>
<feature type="transmembrane region" description="Helical" evidence="7">
    <location>
        <begin position="253"/>
        <end position="275"/>
    </location>
</feature>
<feature type="domain" description="Major facilitator superfamily (MFS) profile" evidence="8">
    <location>
        <begin position="1"/>
        <end position="398"/>
    </location>
</feature>
<dbReference type="PANTHER" id="PTHR23513">
    <property type="entry name" value="INTEGRAL MEMBRANE EFFLUX PROTEIN-RELATED"/>
    <property type="match status" value="1"/>
</dbReference>
<comment type="caution">
    <text evidence="9">The sequence shown here is derived from an EMBL/GenBank/DDBJ whole genome shotgun (WGS) entry which is preliminary data.</text>
</comment>
<sequence>MKSATFSSLSIRNYRLFAGGMVVSNTGIWMQRIAQDWLVVSLTGSGTDLGIVTALQFGPSLIFSLWGGALADRYRKNRLLMLTAALTGLCALALGLLIVSNAVQLWQVYVIALIGGTVNAFDNPARQSFVIELVGPEALPNAVSLNAATFNLARMLGPALASLALAVMDVGWVFITNAITAIAIITALALIRREELHAPVPIVRAKGQYREAFTYLRTRPDLVAVLACMFFLATFGLNFQLTSTLMATQTFHLGKGVFGLLNIMLALGALSGALVTARKKRVGVALVLLSACGFGLAATVVSLMPDPVLYGALLLPVGVMTIMVTTAANATMQTGVEPEMRGRVMSVYMVVFLGGTPVGSPLVGWVGQHFGARYAVGGGGLISLVAAVIAAYALARVKDMSMRERLVAHTPSRLAERLAVRSAA</sequence>
<keyword evidence="5 7" id="KW-1133">Transmembrane helix</keyword>
<keyword evidence="2" id="KW-0813">Transport</keyword>